<name>A0A2T4UEX2_9ACTN</name>
<keyword evidence="2" id="KW-0732">Signal</keyword>
<sequence>MNHPVLSRLPRAAATSLALAALLPGVAAASTYTVDDDRLDCPNAGFTSIQAAVQQASPHDTVVICAGLYLESSFPASGANSPSQTGSRNGLTITKPLTLLGAGADKVTIRPAAALGPTLAGSAPYLRDGGGNVITVSRQAGGSSDFDENFTTISGVTVESPTIYAEAGIAFFNTSGVVRNSRVGPLLRAADATELAARPHGWGIVQTNHLVGASEGTIRREVTVERTLVTGYQAGGILFDDARGTDGSATTTQRSGIRAYGRVVQSTVTGSGPDTLIPQTGIRYHAGHRGEVTKSVITGNSYTPDARQSVGVLLTDAETGPDPSNPAVRALTVYDNVFTGNGYGAFNANATNDAVRQGAPAAFTPGTLGLENWWGCNTGPIVGAPSSATCQGISGDDTTPAASIERGTTRTSQQVLTALQAGPVPGVTADALPTASIDEPLGGGTIVAGVDAAPVVVAADDFGVKSVALSVDGGTPVVDGKAPYDAFSYTPGFDQLGDTVTFTAVVTDASNQTRTVTSTVRVVPPAGYVPLSVDPGSYAAGPVTLGAATTTTVTATNSGENPVTLAPPAVTGSGFAIRPTGTTCADGLVLAPDETCTVALVFAPTAAGDATGGLTLAYTAKGGGGPATTALTGTGVAPTPTPIPTPDPPAPSPTPAAPAPAPTPVPVVSQDAPITVAFAAPSLRTRMTKAGSARFRVLCPASATGICRGTVTLRGILRGTTASTVGSASFALRPGRAATIVVPLVGAARSKIRRTGRLTVAARVRARDGGRPLTGTAVLVVRR</sequence>
<evidence type="ECO:0000313" key="4">
    <source>
        <dbReference type="Proteomes" id="UP000240739"/>
    </source>
</evidence>
<dbReference type="GO" id="GO:0005975">
    <property type="term" value="P:carbohydrate metabolic process"/>
    <property type="evidence" value="ECO:0007669"/>
    <property type="project" value="UniProtKB-ARBA"/>
</dbReference>
<dbReference type="InterPro" id="IPR011050">
    <property type="entry name" value="Pectin_lyase_fold/virulence"/>
</dbReference>
<feature type="region of interest" description="Disordered" evidence="1">
    <location>
        <begin position="633"/>
        <end position="666"/>
    </location>
</feature>
<proteinExistence type="predicted"/>
<evidence type="ECO:0000313" key="3">
    <source>
        <dbReference type="EMBL" id="PTL56320.1"/>
    </source>
</evidence>
<dbReference type="Gene3D" id="2.60.40.10">
    <property type="entry name" value="Immunoglobulins"/>
    <property type="match status" value="1"/>
</dbReference>
<feature type="chain" id="PRO_5015629159" description="Choice-of-anchor D domain-containing protein" evidence="2">
    <location>
        <begin position="30"/>
        <end position="783"/>
    </location>
</feature>
<dbReference type="AlphaFoldDB" id="A0A2T4UEX2"/>
<reference evidence="3 4" key="1">
    <citation type="submission" date="2018-03" db="EMBL/GenBank/DDBJ databases">
        <title>Aquarubrobacter algicola gen. nov., sp. nov., a novel actinobacterium isolated from shallow eutrophic lake during the end of cyanobacterial harmful algal blooms.</title>
        <authorList>
            <person name="Chun S.J."/>
        </authorList>
    </citation>
    <scope>NUCLEOTIDE SEQUENCE [LARGE SCALE GENOMIC DNA]</scope>
    <source>
        <strain evidence="3 4">Seoho-28</strain>
    </source>
</reference>
<evidence type="ECO:0008006" key="5">
    <source>
        <dbReference type="Google" id="ProtNLM"/>
    </source>
</evidence>
<dbReference type="InterPro" id="IPR012334">
    <property type="entry name" value="Pectin_lyas_fold"/>
</dbReference>
<dbReference type="InterPro" id="IPR013783">
    <property type="entry name" value="Ig-like_fold"/>
</dbReference>
<feature type="compositionally biased region" description="Pro residues" evidence="1">
    <location>
        <begin position="639"/>
        <end position="665"/>
    </location>
</feature>
<organism evidence="3 4">
    <name type="scientific">Paraconexibacter algicola</name>
    <dbReference type="NCBI Taxonomy" id="2133960"/>
    <lineage>
        <taxon>Bacteria</taxon>
        <taxon>Bacillati</taxon>
        <taxon>Actinomycetota</taxon>
        <taxon>Thermoleophilia</taxon>
        <taxon>Solirubrobacterales</taxon>
        <taxon>Paraconexibacteraceae</taxon>
        <taxon>Paraconexibacter</taxon>
    </lineage>
</organism>
<protein>
    <recommendedName>
        <fullName evidence="5">Choice-of-anchor D domain-containing protein</fullName>
    </recommendedName>
</protein>
<dbReference type="SUPFAM" id="SSF51126">
    <property type="entry name" value="Pectin lyase-like"/>
    <property type="match status" value="1"/>
</dbReference>
<comment type="caution">
    <text evidence="3">The sequence shown here is derived from an EMBL/GenBank/DDBJ whole genome shotgun (WGS) entry which is preliminary data.</text>
</comment>
<dbReference type="Proteomes" id="UP000240739">
    <property type="component" value="Unassembled WGS sequence"/>
</dbReference>
<dbReference type="Gene3D" id="2.160.20.10">
    <property type="entry name" value="Single-stranded right-handed beta-helix, Pectin lyase-like"/>
    <property type="match status" value="1"/>
</dbReference>
<gene>
    <name evidence="3" type="ORF">C7Y72_15220</name>
</gene>
<feature type="signal peptide" evidence="2">
    <location>
        <begin position="1"/>
        <end position="29"/>
    </location>
</feature>
<keyword evidence="4" id="KW-1185">Reference proteome</keyword>
<dbReference type="EMBL" id="PYYB01000002">
    <property type="protein sequence ID" value="PTL56320.1"/>
    <property type="molecule type" value="Genomic_DNA"/>
</dbReference>
<evidence type="ECO:0000256" key="2">
    <source>
        <dbReference type="SAM" id="SignalP"/>
    </source>
</evidence>
<evidence type="ECO:0000256" key="1">
    <source>
        <dbReference type="SAM" id="MobiDB-lite"/>
    </source>
</evidence>
<accession>A0A2T4UEX2</accession>